<dbReference type="EMBL" id="JAYWIO010000003">
    <property type="protein sequence ID" value="KAK7276805.1"/>
    <property type="molecule type" value="Genomic_DNA"/>
</dbReference>
<organism evidence="3 4">
    <name type="scientific">Crotalaria pallida</name>
    <name type="common">Smooth rattlebox</name>
    <name type="synonym">Crotalaria striata</name>
    <dbReference type="NCBI Taxonomy" id="3830"/>
    <lineage>
        <taxon>Eukaryota</taxon>
        <taxon>Viridiplantae</taxon>
        <taxon>Streptophyta</taxon>
        <taxon>Embryophyta</taxon>
        <taxon>Tracheophyta</taxon>
        <taxon>Spermatophyta</taxon>
        <taxon>Magnoliopsida</taxon>
        <taxon>eudicotyledons</taxon>
        <taxon>Gunneridae</taxon>
        <taxon>Pentapetalae</taxon>
        <taxon>rosids</taxon>
        <taxon>fabids</taxon>
        <taxon>Fabales</taxon>
        <taxon>Fabaceae</taxon>
        <taxon>Papilionoideae</taxon>
        <taxon>50 kb inversion clade</taxon>
        <taxon>genistoids sensu lato</taxon>
        <taxon>core genistoids</taxon>
        <taxon>Crotalarieae</taxon>
        <taxon>Crotalaria</taxon>
    </lineage>
</organism>
<gene>
    <name evidence="3" type="ORF">RIF29_17951</name>
</gene>
<protein>
    <submittedName>
        <fullName evidence="3">Uncharacterized protein</fullName>
    </submittedName>
</protein>
<feature type="compositionally biased region" description="Polar residues" evidence="1">
    <location>
        <begin position="35"/>
        <end position="75"/>
    </location>
</feature>
<feature type="transmembrane region" description="Helical" evidence="2">
    <location>
        <begin position="187"/>
        <end position="204"/>
    </location>
</feature>
<keyword evidence="4" id="KW-1185">Reference proteome</keyword>
<dbReference type="AlphaFoldDB" id="A0AAN9IGX8"/>
<evidence type="ECO:0000313" key="4">
    <source>
        <dbReference type="Proteomes" id="UP001372338"/>
    </source>
</evidence>
<dbReference type="PANTHER" id="PTHR35131">
    <property type="entry name" value="EXPRESSED PROTEIN"/>
    <property type="match status" value="1"/>
</dbReference>
<dbReference type="Proteomes" id="UP001372338">
    <property type="component" value="Unassembled WGS sequence"/>
</dbReference>
<feature type="region of interest" description="Disordered" evidence="1">
    <location>
        <begin position="33"/>
        <end position="75"/>
    </location>
</feature>
<sequence>MNMNVSWTKLLQDIFFITFVPVKPHHLKPKKMPQSLCNFPTRTKPQTTLKSEDSPMSSTPTIENMHKSTSLTTSDTKQMAEFPPVEIGTRGTVASLIMQEIQYFRRIELSSQGKSQRNKSQMTDMDSSVSTISRGAIVLTPESTKKKRVSSKLLPSMCSMVDVSDNGRPNGTSAFSYRNLKSDTKRFGLLSLALLLLLPLLLASCDDDFLGCDLLGVVVPQATETGRVRGLLLEDTCLGGAEEM</sequence>
<dbReference type="PANTHER" id="PTHR35131:SF2">
    <property type="entry name" value="GAG-POL POLYPROTEIN"/>
    <property type="match status" value="1"/>
</dbReference>
<comment type="caution">
    <text evidence="3">The sequence shown here is derived from an EMBL/GenBank/DDBJ whole genome shotgun (WGS) entry which is preliminary data.</text>
</comment>
<keyword evidence="2" id="KW-0472">Membrane</keyword>
<accession>A0AAN9IGX8</accession>
<name>A0AAN9IGX8_CROPI</name>
<keyword evidence="2" id="KW-1133">Transmembrane helix</keyword>
<evidence type="ECO:0000256" key="2">
    <source>
        <dbReference type="SAM" id="Phobius"/>
    </source>
</evidence>
<evidence type="ECO:0000256" key="1">
    <source>
        <dbReference type="SAM" id="MobiDB-lite"/>
    </source>
</evidence>
<reference evidence="3 4" key="1">
    <citation type="submission" date="2024-01" db="EMBL/GenBank/DDBJ databases">
        <title>The genomes of 5 underutilized Papilionoideae crops provide insights into root nodulation and disease resistanc.</title>
        <authorList>
            <person name="Yuan L."/>
        </authorList>
    </citation>
    <scope>NUCLEOTIDE SEQUENCE [LARGE SCALE GENOMIC DNA]</scope>
    <source>
        <strain evidence="3">ZHUSHIDOU_FW_LH</strain>
        <tissue evidence="3">Leaf</tissue>
    </source>
</reference>
<proteinExistence type="predicted"/>
<keyword evidence="2" id="KW-0812">Transmembrane</keyword>
<evidence type="ECO:0000313" key="3">
    <source>
        <dbReference type="EMBL" id="KAK7276805.1"/>
    </source>
</evidence>